<comment type="caution">
    <text evidence="1">The sequence shown here is derived from an EMBL/GenBank/DDBJ whole genome shotgun (WGS) entry which is preliminary data.</text>
</comment>
<name>H1HPG8_9BACT</name>
<evidence type="ECO:0000313" key="2">
    <source>
        <dbReference type="Proteomes" id="UP000003167"/>
    </source>
</evidence>
<dbReference type="AlphaFoldDB" id="H1HPG8"/>
<proteinExistence type="predicted"/>
<dbReference type="EMBL" id="AGEK01000035">
    <property type="protein sequence ID" value="EHO67937.1"/>
    <property type="molecule type" value="Genomic_DNA"/>
</dbReference>
<dbReference type="Proteomes" id="UP000003167">
    <property type="component" value="Unassembled WGS sequence"/>
</dbReference>
<reference evidence="1 2" key="1">
    <citation type="submission" date="2011-12" db="EMBL/GenBank/DDBJ databases">
        <title>The Genome Sequence of Prevotella maculosa OT 289.</title>
        <authorList>
            <consortium name="The Broad Institute Genome Sequencing Platform"/>
            <person name="Earl A."/>
            <person name="Ward D."/>
            <person name="Feldgarden M."/>
            <person name="Gevers D."/>
            <person name="Izard J."/>
            <person name="Blanton J.M."/>
            <person name="Mathney J."/>
            <person name="Tanner A.C."/>
            <person name="Dewhirst F.E."/>
            <person name="Young S.K."/>
            <person name="Zeng Q."/>
            <person name="Gargeya S."/>
            <person name="Fitzgerald M."/>
            <person name="Haas B."/>
            <person name="Abouelleil A."/>
            <person name="Alvarado L."/>
            <person name="Arachchi H.M."/>
            <person name="Berlin A."/>
            <person name="Chapman S.B."/>
            <person name="Gearin G."/>
            <person name="Goldberg J."/>
            <person name="Griggs A."/>
            <person name="Gujja S."/>
            <person name="Hansen M."/>
            <person name="Heiman D."/>
            <person name="Howarth C."/>
            <person name="Larimer J."/>
            <person name="Lui A."/>
            <person name="MacDonald P.J.P."/>
            <person name="McCowen C."/>
            <person name="Montmayeur A."/>
            <person name="Murphy C."/>
            <person name="Neiman D."/>
            <person name="Pearson M."/>
            <person name="Priest M."/>
            <person name="Roberts A."/>
            <person name="Saif S."/>
            <person name="Shea T."/>
            <person name="Sisk P."/>
            <person name="Stolte C."/>
            <person name="Sykes S."/>
            <person name="Wortman J."/>
            <person name="Nusbaum C."/>
            <person name="Birren B."/>
        </authorList>
    </citation>
    <scope>NUCLEOTIDE SEQUENCE [LARGE SCALE GENOMIC DNA]</scope>
    <source>
        <strain evidence="1 2">OT 289</strain>
    </source>
</reference>
<keyword evidence="2" id="KW-1185">Reference proteome</keyword>
<organism evidence="1 2">
    <name type="scientific">Segatella maculosa OT 289</name>
    <dbReference type="NCBI Taxonomy" id="999422"/>
    <lineage>
        <taxon>Bacteria</taxon>
        <taxon>Pseudomonadati</taxon>
        <taxon>Bacteroidota</taxon>
        <taxon>Bacteroidia</taxon>
        <taxon>Bacteroidales</taxon>
        <taxon>Prevotellaceae</taxon>
        <taxon>Segatella</taxon>
    </lineage>
</organism>
<protein>
    <submittedName>
        <fullName evidence="1">Uncharacterized protein</fullName>
    </submittedName>
</protein>
<dbReference type="HOGENOM" id="CLU_2438330_0_0_10"/>
<dbReference type="STRING" id="999422.HMPREF9944_02062"/>
<sequence>MFSLIIIGKIFVIIFNHYYNHSQLLIVKRFSCLNFILNWLLEYLNTSIYNDQLGMFPLRGYYICQSHLLASKELLCVWRSNIYKYNFENM</sequence>
<gene>
    <name evidence="1" type="ORF">HMPREF9944_02062</name>
</gene>
<accession>H1HPG8</accession>
<evidence type="ECO:0000313" key="1">
    <source>
        <dbReference type="EMBL" id="EHO67937.1"/>
    </source>
</evidence>